<dbReference type="AlphaFoldDB" id="A0A913Z2G4"/>
<dbReference type="EnsemblMetazoa" id="XM_038190106.1">
    <property type="protein sequence ID" value="XP_038046034.1"/>
    <property type="gene ID" value="LOC119720443"/>
</dbReference>
<keyword evidence="4" id="KW-1185">Reference proteome</keyword>
<feature type="region of interest" description="Disordered" evidence="1">
    <location>
        <begin position="380"/>
        <end position="420"/>
    </location>
</feature>
<dbReference type="CDD" id="cd17039">
    <property type="entry name" value="Ubl_ubiquitin_like"/>
    <property type="match status" value="1"/>
</dbReference>
<feature type="compositionally biased region" description="Polar residues" evidence="1">
    <location>
        <begin position="268"/>
        <end position="287"/>
    </location>
</feature>
<feature type="compositionally biased region" description="Polar residues" evidence="1">
    <location>
        <begin position="386"/>
        <end position="398"/>
    </location>
</feature>
<dbReference type="RefSeq" id="XP_038046034.1">
    <property type="nucleotide sequence ID" value="XM_038190106.1"/>
</dbReference>
<feature type="compositionally biased region" description="Polar residues" evidence="1">
    <location>
        <begin position="171"/>
        <end position="186"/>
    </location>
</feature>
<feature type="compositionally biased region" description="Basic and acidic residues" evidence="1">
    <location>
        <begin position="30"/>
        <end position="44"/>
    </location>
</feature>
<feature type="compositionally biased region" description="Polar residues" evidence="1">
    <location>
        <begin position="406"/>
        <end position="417"/>
    </location>
</feature>
<sequence length="441" mass="49619">MDSPVREKQDVCADLEKSEESHLCTVAGEGLRKNRIDESHKAEDADQESTPDTSNGINEKQEQTRDTSASAWRCIGKLCPGKAKEEEEYEEKELEKDVTATEDKYGAKSEKGHKAKEEDREEENYTEKEEEKMVKAKADEERRKAKEEDKEDENYKEKREEEKICTIVYMQEQTNTGQESEGVTTPKSDDRDERAESLGPDDEKQENYGHSEEETSVKNLQIDQPIRNESSEKHQEAKVPDVSNAKGRRKEEAAAKFNHPKGERSTDSLRQGKSANASNSRTSSVSTDQRDSEEKGGRPIQVFVNSPLRSPLCLQLHPSTTISTLKELLQDKMGVNLKNQHLFTMRNIELSDAVSLEECGIQQDTNIELRLVSGLMGGVRERADNGDQSSGNTANQAASPEPLSPGVSQEEQLQRPPNSKEALDKIRKVLVEWCLVIHIFG</sequence>
<evidence type="ECO:0000256" key="1">
    <source>
        <dbReference type="SAM" id="MobiDB-lite"/>
    </source>
</evidence>
<dbReference type="InterPro" id="IPR000626">
    <property type="entry name" value="Ubiquitin-like_dom"/>
</dbReference>
<accession>A0A913Z2G4</accession>
<evidence type="ECO:0000313" key="3">
    <source>
        <dbReference type="EnsemblMetazoa" id="XP_038046034.1"/>
    </source>
</evidence>
<dbReference type="SUPFAM" id="SSF54236">
    <property type="entry name" value="Ubiquitin-like"/>
    <property type="match status" value="1"/>
</dbReference>
<feature type="region of interest" description="Disordered" evidence="1">
    <location>
        <begin position="26"/>
        <end position="70"/>
    </location>
</feature>
<proteinExistence type="predicted"/>
<name>A0A913Z2G4_PATMI</name>
<protein>
    <recommendedName>
        <fullName evidence="2">Ubiquitin-like domain-containing protein</fullName>
    </recommendedName>
</protein>
<dbReference type="Proteomes" id="UP000887568">
    <property type="component" value="Unplaced"/>
</dbReference>
<evidence type="ECO:0000313" key="4">
    <source>
        <dbReference type="Proteomes" id="UP000887568"/>
    </source>
</evidence>
<dbReference type="SMART" id="SM00213">
    <property type="entry name" value="UBQ"/>
    <property type="match status" value="1"/>
</dbReference>
<feature type="domain" description="Ubiquitin-like" evidence="2">
    <location>
        <begin position="300"/>
        <end position="369"/>
    </location>
</feature>
<dbReference type="Gene3D" id="3.10.20.90">
    <property type="entry name" value="Phosphatidylinositol 3-kinase Catalytic Subunit, Chain A, domain 1"/>
    <property type="match status" value="1"/>
</dbReference>
<feature type="compositionally biased region" description="Basic and acidic residues" evidence="1">
    <location>
        <begin position="187"/>
        <end position="216"/>
    </location>
</feature>
<dbReference type="PROSITE" id="PS50053">
    <property type="entry name" value="UBIQUITIN_2"/>
    <property type="match status" value="1"/>
</dbReference>
<feature type="compositionally biased region" description="Polar residues" evidence="1">
    <location>
        <begin position="48"/>
        <end position="58"/>
    </location>
</feature>
<feature type="compositionally biased region" description="Basic and acidic residues" evidence="1">
    <location>
        <begin position="249"/>
        <end position="267"/>
    </location>
</feature>
<feature type="compositionally biased region" description="Basic and acidic residues" evidence="1">
    <location>
        <begin position="288"/>
        <end position="297"/>
    </location>
</feature>
<feature type="compositionally biased region" description="Basic and acidic residues" evidence="1">
    <location>
        <begin position="93"/>
        <end position="164"/>
    </location>
</feature>
<feature type="region of interest" description="Disordered" evidence="1">
    <location>
        <begin position="82"/>
        <end position="299"/>
    </location>
</feature>
<dbReference type="GeneID" id="119720443"/>
<evidence type="ECO:0000259" key="2">
    <source>
        <dbReference type="PROSITE" id="PS50053"/>
    </source>
</evidence>
<dbReference type="OrthoDB" id="3881at2759"/>
<organism evidence="3 4">
    <name type="scientific">Patiria miniata</name>
    <name type="common">Bat star</name>
    <name type="synonym">Asterina miniata</name>
    <dbReference type="NCBI Taxonomy" id="46514"/>
    <lineage>
        <taxon>Eukaryota</taxon>
        <taxon>Metazoa</taxon>
        <taxon>Echinodermata</taxon>
        <taxon>Eleutherozoa</taxon>
        <taxon>Asterozoa</taxon>
        <taxon>Asteroidea</taxon>
        <taxon>Valvatacea</taxon>
        <taxon>Valvatida</taxon>
        <taxon>Asterinidae</taxon>
        <taxon>Patiria</taxon>
    </lineage>
</organism>
<dbReference type="Pfam" id="PF00240">
    <property type="entry name" value="ubiquitin"/>
    <property type="match status" value="1"/>
</dbReference>
<dbReference type="InterPro" id="IPR029071">
    <property type="entry name" value="Ubiquitin-like_domsf"/>
</dbReference>
<feature type="compositionally biased region" description="Basic and acidic residues" evidence="1">
    <location>
        <begin position="229"/>
        <end position="239"/>
    </location>
</feature>
<reference evidence="3" key="1">
    <citation type="submission" date="2022-11" db="UniProtKB">
        <authorList>
            <consortium name="EnsemblMetazoa"/>
        </authorList>
    </citation>
    <scope>IDENTIFICATION</scope>
</reference>